<evidence type="ECO:0000256" key="3">
    <source>
        <dbReference type="ARBA" id="ARBA00022487"/>
    </source>
</evidence>
<accession>A0A1I5HM48</accession>
<dbReference type="Proteomes" id="UP000199236">
    <property type="component" value="Unassembled WGS sequence"/>
</dbReference>
<dbReference type="GO" id="GO:0046294">
    <property type="term" value="P:formaldehyde catabolic process"/>
    <property type="evidence" value="ECO:0007669"/>
    <property type="project" value="InterPro"/>
</dbReference>
<dbReference type="PANTHER" id="PTHR10061">
    <property type="entry name" value="S-FORMYLGLUTATHIONE HYDROLASE"/>
    <property type="match status" value="1"/>
</dbReference>
<protein>
    <recommendedName>
        <fullName evidence="2 6">S-formylglutathione hydrolase</fullName>
        <ecNumber evidence="2 6">3.1.2.12</ecNumber>
    </recommendedName>
</protein>
<dbReference type="FunFam" id="3.40.50.1820:FF:000002">
    <property type="entry name" value="S-formylglutathione hydrolase"/>
    <property type="match status" value="1"/>
</dbReference>
<keyword evidence="3 8" id="KW-0719">Serine esterase</keyword>
<dbReference type="PANTHER" id="PTHR10061:SF0">
    <property type="entry name" value="S-FORMYLGLUTATHIONE HYDROLASE"/>
    <property type="match status" value="1"/>
</dbReference>
<evidence type="ECO:0000256" key="8">
    <source>
        <dbReference type="RuleBase" id="RU363068"/>
    </source>
</evidence>
<evidence type="ECO:0000256" key="4">
    <source>
        <dbReference type="ARBA" id="ARBA00022801"/>
    </source>
</evidence>
<dbReference type="GO" id="GO:0005829">
    <property type="term" value="C:cytosol"/>
    <property type="evidence" value="ECO:0007669"/>
    <property type="project" value="TreeGrafter"/>
</dbReference>
<dbReference type="GO" id="GO:0018738">
    <property type="term" value="F:S-formylglutathione hydrolase activity"/>
    <property type="evidence" value="ECO:0007669"/>
    <property type="project" value="UniProtKB-UniRule"/>
</dbReference>
<dbReference type="EC" id="3.1.2.12" evidence="2 6"/>
<dbReference type="RefSeq" id="WP_090073170.1">
    <property type="nucleotide sequence ID" value="NZ_FOVR01000007.1"/>
</dbReference>
<keyword evidence="4 8" id="KW-0378">Hydrolase</keyword>
<organism evidence="9 10">
    <name type="scientific">Cohaesibacter marisflavi</name>
    <dbReference type="NCBI Taxonomy" id="655353"/>
    <lineage>
        <taxon>Bacteria</taxon>
        <taxon>Pseudomonadati</taxon>
        <taxon>Pseudomonadota</taxon>
        <taxon>Alphaproteobacteria</taxon>
        <taxon>Hyphomicrobiales</taxon>
        <taxon>Cohaesibacteraceae</taxon>
    </lineage>
</organism>
<sequence length="277" mass="30945">MKLISKAKAFGGEQRLYRHQSKVTGTEMEFSVFLPREALEGFVCPTLFYLSGLTCSWEEVVTQGLPQMHAAKHGLIFVAPDTSPRGDNVADDDAYDLGQSASFYLDATEEPWSDHFKMETYLTSELPKLLMGALPVDEDAMGITGHSMGGHGALTLALRHPTLFHSVSALAPISNPVSGLWGRKAFEAYLGEEEAHWDDHDACALIAKLGWEGQILIDQGLADEYLEDQLKPWAFEKACRLANVDLTMRLHGGYDHYYHFIASFMADHIEWHAKRLE</sequence>
<dbReference type="InterPro" id="IPR000801">
    <property type="entry name" value="Esterase-like"/>
</dbReference>
<dbReference type="OrthoDB" id="9782200at2"/>
<dbReference type="Gene3D" id="3.40.50.1820">
    <property type="entry name" value="alpha/beta hydrolase"/>
    <property type="match status" value="1"/>
</dbReference>
<dbReference type="InterPro" id="IPR029058">
    <property type="entry name" value="AB_hydrolase_fold"/>
</dbReference>
<dbReference type="InterPro" id="IPR014186">
    <property type="entry name" value="S-formylglutathione_hydrol"/>
</dbReference>
<evidence type="ECO:0000256" key="2">
    <source>
        <dbReference type="ARBA" id="ARBA00012479"/>
    </source>
</evidence>
<evidence type="ECO:0000313" key="9">
    <source>
        <dbReference type="EMBL" id="SFO49392.1"/>
    </source>
</evidence>
<dbReference type="AlphaFoldDB" id="A0A1I5HM48"/>
<comment type="function">
    <text evidence="8">Serine hydrolase involved in the detoxification of formaldehyde.</text>
</comment>
<dbReference type="GO" id="GO:0052689">
    <property type="term" value="F:carboxylic ester hydrolase activity"/>
    <property type="evidence" value="ECO:0007669"/>
    <property type="project" value="UniProtKB-KW"/>
</dbReference>
<evidence type="ECO:0000256" key="7">
    <source>
        <dbReference type="PIRSR" id="PIRSR614186-1"/>
    </source>
</evidence>
<feature type="active site" description="Charge relay system" evidence="7">
    <location>
        <position position="223"/>
    </location>
</feature>
<evidence type="ECO:0000256" key="1">
    <source>
        <dbReference type="ARBA" id="ARBA00005622"/>
    </source>
</evidence>
<comment type="catalytic activity">
    <reaction evidence="5 8">
        <text>S-formylglutathione + H2O = formate + glutathione + H(+)</text>
        <dbReference type="Rhea" id="RHEA:14961"/>
        <dbReference type="ChEBI" id="CHEBI:15377"/>
        <dbReference type="ChEBI" id="CHEBI:15378"/>
        <dbReference type="ChEBI" id="CHEBI:15740"/>
        <dbReference type="ChEBI" id="CHEBI:57688"/>
        <dbReference type="ChEBI" id="CHEBI:57925"/>
        <dbReference type="EC" id="3.1.2.12"/>
    </reaction>
</comment>
<proteinExistence type="inferred from homology"/>
<name>A0A1I5HM48_9HYPH</name>
<evidence type="ECO:0000256" key="6">
    <source>
        <dbReference type="NCBIfam" id="TIGR02821"/>
    </source>
</evidence>
<evidence type="ECO:0000313" key="10">
    <source>
        <dbReference type="Proteomes" id="UP000199236"/>
    </source>
</evidence>
<dbReference type="Pfam" id="PF00756">
    <property type="entry name" value="Esterase"/>
    <property type="match status" value="1"/>
</dbReference>
<feature type="active site" description="Charge relay system" evidence="7">
    <location>
        <position position="256"/>
    </location>
</feature>
<gene>
    <name evidence="9" type="ORF">SAMN04488056_1075</name>
</gene>
<keyword evidence="10" id="KW-1185">Reference proteome</keyword>
<reference evidence="9 10" key="1">
    <citation type="submission" date="2016-10" db="EMBL/GenBank/DDBJ databases">
        <authorList>
            <person name="de Groot N.N."/>
        </authorList>
    </citation>
    <scope>NUCLEOTIDE SEQUENCE [LARGE SCALE GENOMIC DNA]</scope>
    <source>
        <strain evidence="9 10">CGMCC 1.9157</strain>
    </source>
</reference>
<dbReference type="EMBL" id="FOVR01000007">
    <property type="protein sequence ID" value="SFO49392.1"/>
    <property type="molecule type" value="Genomic_DNA"/>
</dbReference>
<comment type="similarity">
    <text evidence="1 8">Belongs to the esterase D family.</text>
</comment>
<dbReference type="SUPFAM" id="SSF53474">
    <property type="entry name" value="alpha/beta-Hydrolases"/>
    <property type="match status" value="1"/>
</dbReference>
<feature type="active site" description="Charge relay system" evidence="7">
    <location>
        <position position="147"/>
    </location>
</feature>
<dbReference type="STRING" id="655353.SAMN04488056_1075"/>
<evidence type="ECO:0000256" key="5">
    <source>
        <dbReference type="ARBA" id="ARBA00047590"/>
    </source>
</evidence>
<dbReference type="NCBIfam" id="TIGR02821">
    <property type="entry name" value="fghA_ester_D"/>
    <property type="match status" value="1"/>
</dbReference>